<dbReference type="Proteomes" id="UP001149813">
    <property type="component" value="Unassembled WGS sequence"/>
</dbReference>
<proteinExistence type="predicted"/>
<feature type="domain" description="BRCT" evidence="3">
    <location>
        <begin position="401"/>
        <end position="517"/>
    </location>
</feature>
<dbReference type="PANTHER" id="PTHR13561:SF20">
    <property type="entry name" value="DNA TOPOISOMERASE 2-BINDING PROTEIN 1"/>
    <property type="match status" value="1"/>
</dbReference>
<feature type="compositionally biased region" description="Polar residues" evidence="2">
    <location>
        <begin position="1004"/>
        <end position="1015"/>
    </location>
</feature>
<dbReference type="EMBL" id="JANBOJ010000059">
    <property type="protein sequence ID" value="KAJ1723611.1"/>
    <property type="molecule type" value="Genomic_DNA"/>
</dbReference>
<feature type="domain" description="BRCT" evidence="3">
    <location>
        <begin position="184"/>
        <end position="241"/>
    </location>
</feature>
<protein>
    <submittedName>
        <fullName evidence="4">Protein kinase activating protein dpb11</fullName>
    </submittedName>
</protein>
<dbReference type="Gene3D" id="3.40.50.10190">
    <property type="entry name" value="BRCT domain"/>
    <property type="match status" value="6"/>
</dbReference>
<keyword evidence="4" id="KW-0418">Kinase</keyword>
<dbReference type="InterPro" id="IPR036420">
    <property type="entry name" value="BRCT_dom_sf"/>
</dbReference>
<dbReference type="PROSITE" id="PS50172">
    <property type="entry name" value="BRCT"/>
    <property type="match status" value="5"/>
</dbReference>
<feature type="compositionally biased region" description="Polar residues" evidence="2">
    <location>
        <begin position="1443"/>
        <end position="1463"/>
    </location>
</feature>
<gene>
    <name evidence="4" type="primary">DPB11</name>
    <name evidence="4" type="ORF">LPJ53_002051</name>
</gene>
<dbReference type="GO" id="GO:0007095">
    <property type="term" value="P:mitotic G2 DNA damage checkpoint signaling"/>
    <property type="evidence" value="ECO:0007669"/>
    <property type="project" value="TreeGrafter"/>
</dbReference>
<name>A0A9W8CTF1_9FUNG</name>
<dbReference type="CDD" id="cd17731">
    <property type="entry name" value="BRCT_TopBP1_rpt2_like"/>
    <property type="match status" value="1"/>
</dbReference>
<feature type="domain" description="BRCT" evidence="3">
    <location>
        <begin position="1"/>
        <end position="78"/>
    </location>
</feature>
<dbReference type="InterPro" id="IPR059215">
    <property type="entry name" value="BRCT2_TopBP1-like"/>
</dbReference>
<keyword evidence="1" id="KW-0677">Repeat</keyword>
<evidence type="ECO:0000313" key="5">
    <source>
        <dbReference type="Proteomes" id="UP001149813"/>
    </source>
</evidence>
<dbReference type="OrthoDB" id="251770at2759"/>
<feature type="region of interest" description="Disordered" evidence="2">
    <location>
        <begin position="1001"/>
        <end position="1030"/>
    </location>
</feature>
<evidence type="ECO:0000313" key="4">
    <source>
        <dbReference type="EMBL" id="KAJ1723611.1"/>
    </source>
</evidence>
<accession>A0A9W8CTF1</accession>
<feature type="compositionally biased region" description="Polar residues" evidence="2">
    <location>
        <begin position="1282"/>
        <end position="1305"/>
    </location>
</feature>
<evidence type="ECO:0000256" key="1">
    <source>
        <dbReference type="ARBA" id="ARBA00022737"/>
    </source>
</evidence>
<dbReference type="PANTHER" id="PTHR13561">
    <property type="entry name" value="DNA REPLICATION REGULATOR DPB11-RELATED"/>
    <property type="match status" value="1"/>
</dbReference>
<dbReference type="GO" id="GO:0033314">
    <property type="term" value="P:mitotic DNA replication checkpoint signaling"/>
    <property type="evidence" value="ECO:0007669"/>
    <property type="project" value="TreeGrafter"/>
</dbReference>
<feature type="domain" description="BRCT" evidence="3">
    <location>
        <begin position="1033"/>
        <end position="1126"/>
    </location>
</feature>
<sequence>MDGTYKLLRGYYISCSGMDATEKYELHKRVEKLGGTISGSLTTIVTHLVMKEGQTTNKYVVAAMAGIPVVTLDFIRDCEVEASKRGSSSAKRKLQISDADDFDVFSNDGDDRRRECVDGITRCNRIPPFSGCRICTTGFESEIRDEIKRLVTSTVTSIDPENPFHEPIYSGSSDSDQKSILSGGGTYHGELTPECTHLIAQTPSGQKYMFAKRWKVHTVSIEWFIRCIQTGFRQKESDYMMGAPINPAQPVSRAASAVIVDVPESSLNAPPPSIDYRRQRSLSKHGSASSATLDAIPLTRTSDANNSDTGSFLGNQFLTSRNLTRNNTANESVSSEAPDLQLELIESVYIDTDDEVVCINRNPPNAGNDAVAAPSRSRIVEKRMFSSPVVATTEAEMLPDSTDSLFDGCHIALSEMSLSVARRKEWHTKIAAAGGVWIADGALKRQISRLAPNGIHHTGLLRCTHFIVDDSEELCDEDVDILRSLPVYVDRPAVLKCGWLRECWRAKQRVDEAPFCIAWPDSVADEKKKAGDSIDMSSDGCSVEVTSAQTLPPHPRHLASANAEGALGMARTMQRQHAASSFVGRPIETSGVNDLGPDPFTSRSNHVVHRSAPDTIDDVSLPDRDYKQSRVSGIHSTLDSALETARRLDPLANANTDEVTASDSADDKGTSHIFDKCIFVTLGLSESGVVTLQQMVSQYGGQYIEIATLAPTLSDMQPHGSVGSSINMRLYEALINAVGMARNEAASDVYIVVHLAGIEELPLCDAIAAFYPWAHVVTECWVETCIEHGKRYPDYSAFELHPDICSELSQGQHTLFRPLWKNHIEGSEQMLLSITGYAGNERYYIGRLAQELGIPFSETFSRKTTHLICERPFTGPKFERAKKWNTPVVESAWLYDIANATRAVVPVVALPVLVSGQHSASVANPTMKTPASGGIRGKHVKQLAGLHSTASPATRAIRQLAAGTPGRTPIDISLERNLQQALGNNNNATHHRHGAASGFADDVTQMSPTRGSHTSLLGADLLGPASSDPEPTDISHILEGVVIALSSRLYYMRNELAPLALSMGCRFLSSFDINQATHLVHQSPRERETAKEYRSAVQNDILVVSPLWLSACRQAMQRVPETDFPYNFQLRRRLDQLSMVPSKPPQPLAASNGAAPKRTRTPAQGALRQAGPSEVKTIDTTDAHKDSMSGVAQLQKGDTISNASSDIDAAVSSDNPSAIGSLSGIKVMRTQRRYRQAATRVAGSATRDVWTIKEPTAAAAATSTGDNSINADSRQIRRSLSGERSLTSAGESDSSRKSSIATRSLSASAVLPTAHTDAVADTDSLEAELQSVSRQSGMQTPSKWWLSSGQLTSAGYSSANHMHLYSQDFQLSGNKSLDSMPNTSEPNDTQAFLGSVTRMTMTAAPRLAQHSNPEAGWTSMDGAQRDRTTANTKEALQPDQNERSATGPNAAGSPSSPTGIQKTTIVYEDTKALSERELLLAKLTGE</sequence>
<dbReference type="InterPro" id="IPR001357">
    <property type="entry name" value="BRCT_dom"/>
</dbReference>
<evidence type="ECO:0000256" key="2">
    <source>
        <dbReference type="SAM" id="MobiDB-lite"/>
    </source>
</evidence>
<dbReference type="CDD" id="cd00027">
    <property type="entry name" value="BRCT"/>
    <property type="match status" value="1"/>
</dbReference>
<keyword evidence="4" id="KW-0808">Transferase</keyword>
<feature type="region of interest" description="Disordered" evidence="2">
    <location>
        <begin position="1139"/>
        <end position="1176"/>
    </location>
</feature>
<feature type="region of interest" description="Disordered" evidence="2">
    <location>
        <begin position="268"/>
        <end position="294"/>
    </location>
</feature>
<organism evidence="4 5">
    <name type="scientific">Coemansia erecta</name>
    <dbReference type="NCBI Taxonomy" id="147472"/>
    <lineage>
        <taxon>Eukaryota</taxon>
        <taxon>Fungi</taxon>
        <taxon>Fungi incertae sedis</taxon>
        <taxon>Zoopagomycota</taxon>
        <taxon>Kickxellomycotina</taxon>
        <taxon>Kickxellomycetes</taxon>
        <taxon>Kickxellales</taxon>
        <taxon>Kickxellaceae</taxon>
        <taxon>Coemansia</taxon>
    </lineage>
</organism>
<reference evidence="4" key="1">
    <citation type="submission" date="2022-07" db="EMBL/GenBank/DDBJ databases">
        <title>Phylogenomic reconstructions and comparative analyses of Kickxellomycotina fungi.</title>
        <authorList>
            <person name="Reynolds N.K."/>
            <person name="Stajich J.E."/>
            <person name="Barry K."/>
            <person name="Grigoriev I.V."/>
            <person name="Crous P."/>
            <person name="Smith M.E."/>
        </authorList>
    </citation>
    <scope>NUCLEOTIDE SEQUENCE</scope>
    <source>
        <strain evidence="4">NBRC 32514</strain>
    </source>
</reference>
<feature type="region of interest" description="Disordered" evidence="2">
    <location>
        <begin position="1278"/>
        <end position="1305"/>
    </location>
</feature>
<feature type="region of interest" description="Disordered" evidence="2">
    <location>
        <begin position="1427"/>
        <end position="1463"/>
    </location>
</feature>
<dbReference type="SUPFAM" id="SSF52113">
    <property type="entry name" value="BRCT domain"/>
    <property type="match status" value="6"/>
</dbReference>
<feature type="domain" description="BRCT" evidence="3">
    <location>
        <begin position="824"/>
        <end position="896"/>
    </location>
</feature>
<dbReference type="Pfam" id="PF12738">
    <property type="entry name" value="PTCB-BRCT"/>
    <property type="match status" value="2"/>
</dbReference>
<keyword evidence="5" id="KW-1185">Reference proteome</keyword>
<evidence type="ECO:0000259" key="3">
    <source>
        <dbReference type="PROSITE" id="PS50172"/>
    </source>
</evidence>
<comment type="caution">
    <text evidence="4">The sequence shown here is derived from an EMBL/GenBank/DDBJ whole genome shotgun (WGS) entry which is preliminary data.</text>
</comment>
<dbReference type="Pfam" id="PF00533">
    <property type="entry name" value="BRCT"/>
    <property type="match status" value="1"/>
</dbReference>
<dbReference type="GO" id="GO:0006270">
    <property type="term" value="P:DNA replication initiation"/>
    <property type="evidence" value="ECO:0007669"/>
    <property type="project" value="TreeGrafter"/>
</dbReference>
<dbReference type="GO" id="GO:0016301">
    <property type="term" value="F:kinase activity"/>
    <property type="evidence" value="ECO:0007669"/>
    <property type="project" value="UniProtKB-KW"/>
</dbReference>
<dbReference type="SMART" id="SM00292">
    <property type="entry name" value="BRCT"/>
    <property type="match status" value="6"/>
</dbReference>